<name>A0A4W2IDW8_BOBOX</name>
<dbReference type="AlphaFoldDB" id="A0A4W2IDW8"/>
<dbReference type="GO" id="GO:0005634">
    <property type="term" value="C:nucleus"/>
    <property type="evidence" value="ECO:0007669"/>
    <property type="project" value="TreeGrafter"/>
</dbReference>
<feature type="compositionally biased region" description="Basic residues" evidence="1">
    <location>
        <begin position="30"/>
        <end position="39"/>
    </location>
</feature>
<reference evidence="3 4" key="1">
    <citation type="submission" date="2018-11" db="EMBL/GenBank/DDBJ databases">
        <title>Haplotype-resolved cattle genomes.</title>
        <authorList>
            <person name="Low W.Y."/>
            <person name="Tearle R."/>
            <person name="Bickhart D.M."/>
            <person name="Rosen B.D."/>
            <person name="Koren S."/>
            <person name="Rhie A."/>
            <person name="Hiendleder S."/>
            <person name="Phillippy A.M."/>
            <person name="Smith T.P.L."/>
            <person name="Williams J.L."/>
        </authorList>
    </citation>
    <scope>NUCLEOTIDE SEQUENCE [LARGE SCALE GENOMIC DNA]</scope>
</reference>
<dbReference type="InterPro" id="IPR042423">
    <property type="entry name" value="PGBD5"/>
</dbReference>
<accession>A0A4W2IDW8</accession>
<dbReference type="InterPro" id="IPR029526">
    <property type="entry name" value="PGBD"/>
</dbReference>
<dbReference type="Ensembl" id="ENSBIXT00005037192.1">
    <property type="protein sequence ID" value="ENSBIXP00005042229.1"/>
    <property type="gene ID" value="ENSBIXG00005025562.1"/>
</dbReference>
<dbReference type="GO" id="GO:0098038">
    <property type="term" value="P:non-replicative DNA transposition"/>
    <property type="evidence" value="ECO:0007669"/>
    <property type="project" value="InterPro"/>
</dbReference>
<evidence type="ECO:0000259" key="2">
    <source>
        <dbReference type="Pfam" id="PF13843"/>
    </source>
</evidence>
<sequence length="510" mass="55565">KCEEAGPASVGSRPGRSAGERRVPLGGRAGTRRAPRRRSGGWSGGAWSGPQPLPPAAARSPRRPSSEAFSRALGPRRPRRRAGRARGGGHCAAGCGGGGRRAAARAPGPARAAGRRCGGLARGRRPGPWPRAAGPRGGGRRRCSRRPARATRACTSRTTCLANRALTAAGIPSTARRPPRAPPRLPPRTTNPSAPAPRGAPAPRRLAPPPRRSRRRTRLARAGAPHCGTARPRASKTLAVLHEPLIDEDPVFIATCTERELRKRKKRKFSLWVRQCSSTGFIIQIYVHLKEGSGPDGLDALKNKPQLHSMVARSLCRNAAGKNYIIFTGPSITSLTLFEEFEKQGIYCCGLLSSRKSDCTGLPPSMLSSPATPPARGQHSIRMKGSMSLICWYNKGHFRFLTNAYSPVQQGVIIKRRSGEIPCPLAVEAFAAHLSYICKYDDKYSKYFISHKPNKTWQQVFWFAVSIAVNNAYILYKMSDAYHVKRYSRAQFGERLVQELLGLEDTSPSL</sequence>
<feature type="compositionally biased region" description="Basic residues" evidence="1">
    <location>
        <begin position="138"/>
        <end position="149"/>
    </location>
</feature>
<feature type="compositionally biased region" description="Gly residues" evidence="1">
    <location>
        <begin position="85"/>
        <end position="100"/>
    </location>
</feature>
<reference evidence="3" key="2">
    <citation type="submission" date="2025-08" db="UniProtKB">
        <authorList>
            <consortium name="Ensembl"/>
        </authorList>
    </citation>
    <scope>IDENTIFICATION</scope>
</reference>
<gene>
    <name evidence="3" type="primary">PGBD5</name>
</gene>
<feature type="compositionally biased region" description="Basic residues" evidence="1">
    <location>
        <begin position="74"/>
        <end position="84"/>
    </location>
</feature>
<dbReference type="GO" id="GO:0004803">
    <property type="term" value="F:transposase activity"/>
    <property type="evidence" value="ECO:0007669"/>
    <property type="project" value="InterPro"/>
</dbReference>
<feature type="domain" description="PiggyBac transposable element-derived protein" evidence="2">
    <location>
        <begin position="237"/>
        <end position="473"/>
    </location>
</feature>
<feature type="compositionally biased region" description="Pro residues" evidence="1">
    <location>
        <begin position="194"/>
        <end position="210"/>
    </location>
</feature>
<dbReference type="GeneTree" id="ENSGT00510000047893"/>
<dbReference type="PANTHER" id="PTHR28576">
    <property type="entry name" value="PIGGYBAC TRANSPOSABLE ELEMENT-DERIVED PROTEIN 5"/>
    <property type="match status" value="1"/>
</dbReference>
<proteinExistence type="predicted"/>
<dbReference type="Proteomes" id="UP000429181">
    <property type="component" value="Chromosome 28"/>
</dbReference>
<protein>
    <submittedName>
        <fullName evidence="3">PiggyBac transposable element derived 5</fullName>
    </submittedName>
</protein>
<dbReference type="Pfam" id="PF13843">
    <property type="entry name" value="DDE_Tnp_1_7"/>
    <property type="match status" value="1"/>
</dbReference>
<evidence type="ECO:0000313" key="4">
    <source>
        <dbReference type="Proteomes" id="UP000429181"/>
    </source>
</evidence>
<evidence type="ECO:0000256" key="1">
    <source>
        <dbReference type="SAM" id="MobiDB-lite"/>
    </source>
</evidence>
<evidence type="ECO:0000313" key="3">
    <source>
        <dbReference type="Ensembl" id="ENSBIXP00005042229.1"/>
    </source>
</evidence>
<dbReference type="PANTHER" id="PTHR28576:SF2">
    <property type="entry name" value="PIGGYBAC TRANSPOSABLE ELEMENT-DERIVED PROTEIN 5"/>
    <property type="match status" value="1"/>
</dbReference>
<organism evidence="3 4">
    <name type="scientific">Bos indicus x Bos taurus</name>
    <name type="common">Hybrid cattle</name>
    <dbReference type="NCBI Taxonomy" id="30522"/>
    <lineage>
        <taxon>Eukaryota</taxon>
        <taxon>Metazoa</taxon>
        <taxon>Chordata</taxon>
        <taxon>Craniata</taxon>
        <taxon>Vertebrata</taxon>
        <taxon>Euteleostomi</taxon>
        <taxon>Mammalia</taxon>
        <taxon>Eutheria</taxon>
        <taxon>Laurasiatheria</taxon>
        <taxon>Artiodactyla</taxon>
        <taxon>Ruminantia</taxon>
        <taxon>Pecora</taxon>
        <taxon>Bovidae</taxon>
        <taxon>Bovinae</taxon>
        <taxon>Bos</taxon>
    </lineage>
</organism>
<feature type="region of interest" description="Disordered" evidence="1">
    <location>
        <begin position="1"/>
        <end position="230"/>
    </location>
</feature>